<keyword evidence="3" id="KW-1185">Reference proteome</keyword>
<dbReference type="GO" id="GO:0016020">
    <property type="term" value="C:membrane"/>
    <property type="evidence" value="ECO:0007669"/>
    <property type="project" value="InterPro"/>
</dbReference>
<dbReference type="EMBL" id="UYJE01006795">
    <property type="protein sequence ID" value="VDI49139.1"/>
    <property type="molecule type" value="Genomic_DNA"/>
</dbReference>
<evidence type="ECO:0000259" key="1">
    <source>
        <dbReference type="PROSITE" id="PS50060"/>
    </source>
</evidence>
<dbReference type="PANTHER" id="PTHR23282:SF101">
    <property type="entry name" value="MAM DOMAIN-CONTAINING PROTEIN"/>
    <property type="match status" value="1"/>
</dbReference>
<proteinExistence type="predicted"/>
<dbReference type="AlphaFoldDB" id="A0A8B6FH29"/>
<dbReference type="PANTHER" id="PTHR23282">
    <property type="entry name" value="APICAL ENDOSOMAL GLYCOPROTEIN PRECURSOR"/>
    <property type="match status" value="1"/>
</dbReference>
<dbReference type="InterPro" id="IPR051560">
    <property type="entry name" value="MAM_domain-containing"/>
</dbReference>
<gene>
    <name evidence="2" type="ORF">MGAL_10B023149</name>
</gene>
<dbReference type="CDD" id="cd06263">
    <property type="entry name" value="MAM"/>
    <property type="match status" value="1"/>
</dbReference>
<dbReference type="Gene3D" id="2.60.120.200">
    <property type="match status" value="1"/>
</dbReference>
<reference evidence="2" key="1">
    <citation type="submission" date="2018-11" db="EMBL/GenBank/DDBJ databases">
        <authorList>
            <person name="Alioto T."/>
            <person name="Alioto T."/>
        </authorList>
    </citation>
    <scope>NUCLEOTIDE SEQUENCE</scope>
</reference>
<dbReference type="Proteomes" id="UP000596742">
    <property type="component" value="Unassembled WGS sequence"/>
</dbReference>
<dbReference type="SMART" id="SM00137">
    <property type="entry name" value="MAM"/>
    <property type="match status" value="1"/>
</dbReference>
<protein>
    <recommendedName>
        <fullName evidence="1">MAM domain-containing protein</fullName>
    </recommendedName>
</protein>
<sequence length="281" mass="32269">MGSLACYLDVEDVVNSSCNFENGSCGWTVSKYEKYQWKTLSGKTSRFYSGPDKDHSSASGDGTYAYTESKAWSQQDDESDLFTTLILSNPKQCLTFWYHMYGKDINTLKVFQQNREHHIELWNKSANQGNKWHLQSLSLNDIGPYRIKFKAIRGNGYKSEIAIDDILITNTDCKKGLIKTSQTCHNIDESISLHECSKYYLQLNETSLEFDPKFGNCSAAYHDVQTSITTLCNDPNSSDICTFDLPKLLRKDHRCFRPNWLSVEYRCEGNFELLYICVGIY</sequence>
<evidence type="ECO:0000313" key="3">
    <source>
        <dbReference type="Proteomes" id="UP000596742"/>
    </source>
</evidence>
<dbReference type="InterPro" id="IPR000998">
    <property type="entry name" value="MAM_dom"/>
</dbReference>
<accession>A0A8B6FH29</accession>
<name>A0A8B6FH29_MYTGA</name>
<evidence type="ECO:0000313" key="2">
    <source>
        <dbReference type="EMBL" id="VDI49139.1"/>
    </source>
</evidence>
<dbReference type="InterPro" id="IPR013320">
    <property type="entry name" value="ConA-like_dom_sf"/>
</dbReference>
<dbReference type="SUPFAM" id="SSF49899">
    <property type="entry name" value="Concanavalin A-like lectins/glucanases"/>
    <property type="match status" value="1"/>
</dbReference>
<dbReference type="Pfam" id="PF00629">
    <property type="entry name" value="MAM"/>
    <property type="match status" value="1"/>
</dbReference>
<comment type="caution">
    <text evidence="2">The sequence shown here is derived from an EMBL/GenBank/DDBJ whole genome shotgun (WGS) entry which is preliminary data.</text>
</comment>
<dbReference type="PRINTS" id="PR00020">
    <property type="entry name" value="MAMDOMAIN"/>
</dbReference>
<dbReference type="OrthoDB" id="412155at2759"/>
<feature type="domain" description="MAM" evidence="1">
    <location>
        <begin position="16"/>
        <end position="175"/>
    </location>
</feature>
<organism evidence="2 3">
    <name type="scientific">Mytilus galloprovincialis</name>
    <name type="common">Mediterranean mussel</name>
    <dbReference type="NCBI Taxonomy" id="29158"/>
    <lineage>
        <taxon>Eukaryota</taxon>
        <taxon>Metazoa</taxon>
        <taxon>Spiralia</taxon>
        <taxon>Lophotrochozoa</taxon>
        <taxon>Mollusca</taxon>
        <taxon>Bivalvia</taxon>
        <taxon>Autobranchia</taxon>
        <taxon>Pteriomorphia</taxon>
        <taxon>Mytilida</taxon>
        <taxon>Mytiloidea</taxon>
        <taxon>Mytilidae</taxon>
        <taxon>Mytilinae</taxon>
        <taxon>Mytilus</taxon>
    </lineage>
</organism>
<dbReference type="PROSITE" id="PS50060">
    <property type="entry name" value="MAM_2"/>
    <property type="match status" value="1"/>
</dbReference>